<name>A0A2G9FXJ7_9LAMI</name>
<organism evidence="1 2">
    <name type="scientific">Handroanthus impetiginosus</name>
    <dbReference type="NCBI Taxonomy" id="429701"/>
    <lineage>
        <taxon>Eukaryota</taxon>
        <taxon>Viridiplantae</taxon>
        <taxon>Streptophyta</taxon>
        <taxon>Embryophyta</taxon>
        <taxon>Tracheophyta</taxon>
        <taxon>Spermatophyta</taxon>
        <taxon>Magnoliopsida</taxon>
        <taxon>eudicotyledons</taxon>
        <taxon>Gunneridae</taxon>
        <taxon>Pentapetalae</taxon>
        <taxon>asterids</taxon>
        <taxon>lamiids</taxon>
        <taxon>Lamiales</taxon>
        <taxon>Bignoniaceae</taxon>
        <taxon>Crescentiina</taxon>
        <taxon>Tabebuia alliance</taxon>
        <taxon>Handroanthus</taxon>
    </lineage>
</organism>
<keyword evidence="2" id="KW-1185">Reference proteome</keyword>
<comment type="caution">
    <text evidence="1">The sequence shown here is derived from an EMBL/GenBank/DDBJ whole genome shotgun (WGS) entry which is preliminary data.</text>
</comment>
<dbReference type="AlphaFoldDB" id="A0A2G9FXJ7"/>
<dbReference type="EMBL" id="NKXS01009117">
    <property type="protein sequence ID" value="PIM97785.1"/>
    <property type="molecule type" value="Genomic_DNA"/>
</dbReference>
<sequence length="50" mass="5861">MFTEGLFSTIHTHAHKRGFVIFSRDLTWQKARRKRVAVAKSFHTFQSLIA</sequence>
<evidence type="ECO:0000313" key="1">
    <source>
        <dbReference type="EMBL" id="PIM97785.1"/>
    </source>
</evidence>
<gene>
    <name evidence="1" type="ORF">CDL12_29741</name>
</gene>
<accession>A0A2G9FXJ7</accession>
<dbReference type="Proteomes" id="UP000231279">
    <property type="component" value="Unassembled WGS sequence"/>
</dbReference>
<reference evidence="2" key="1">
    <citation type="journal article" date="2018" name="Gigascience">
        <title>Genome assembly of the Pink Ipe (Handroanthus impetiginosus, Bignoniaceae), a highly valued, ecologically keystone Neotropical timber forest tree.</title>
        <authorList>
            <person name="Silva-Junior O.B."/>
            <person name="Grattapaglia D."/>
            <person name="Novaes E."/>
            <person name="Collevatti R.G."/>
        </authorList>
    </citation>
    <scope>NUCLEOTIDE SEQUENCE [LARGE SCALE GENOMIC DNA]</scope>
    <source>
        <strain evidence="2">cv. UFG-1</strain>
    </source>
</reference>
<proteinExistence type="predicted"/>
<evidence type="ECO:0000313" key="2">
    <source>
        <dbReference type="Proteomes" id="UP000231279"/>
    </source>
</evidence>
<protein>
    <submittedName>
        <fullName evidence="1">Uncharacterized protein</fullName>
    </submittedName>
</protein>